<name>A0AAD2JZJ9_9AGAR</name>
<reference evidence="2" key="1">
    <citation type="submission" date="2023-11" db="EMBL/GenBank/DDBJ databases">
        <authorList>
            <person name="De Vega J J."/>
            <person name="De Vega J J."/>
        </authorList>
    </citation>
    <scope>NUCLEOTIDE SEQUENCE</scope>
</reference>
<evidence type="ECO:0000256" key="1">
    <source>
        <dbReference type="SAM" id="MobiDB-lite"/>
    </source>
</evidence>
<evidence type="ECO:0000313" key="3">
    <source>
        <dbReference type="Proteomes" id="UP001295794"/>
    </source>
</evidence>
<proteinExistence type="predicted"/>
<sequence length="394" mass="44095">MVRWAPRPRCPSIKYAHRRCDFSSHEYCPAFGVLHHNPRLSGLLQRGLSARFASDLFVLTYRQSVHTPPLIHIHAGSMEAFDGIGFRPTSAGWEPAELRDRLFFDLVHPDELQRVKELHSDVILADKAATIAYVRLKHKDAHKGYIVCALVRPTWCPLHPRHLIRCPGSDGGHRPVDRKVCARTSLSVLDDLPYSSVSFAHPGGEALHINSTAQEVVVISTAASNFEFQRWHESSPHRSSSPITALTPPPELPMSQSPRTAFLLDRFSTNCTITRYTNHQLVDAGSATTRPFFDFVAPDDEMVVRSWLCVVKRCGVNDHGQPSSGGFSYGRFLFFPRGRQSLAICRSVANAAQPLLCEWRRMTIRPLENGEFLVDAIFSAHSDGLVCILRRATG</sequence>
<evidence type="ECO:0008006" key="4">
    <source>
        <dbReference type="Google" id="ProtNLM"/>
    </source>
</evidence>
<keyword evidence="3" id="KW-1185">Reference proteome</keyword>
<evidence type="ECO:0000313" key="2">
    <source>
        <dbReference type="EMBL" id="CAK5270642.1"/>
    </source>
</evidence>
<organism evidence="2 3">
    <name type="scientific">Mycena citricolor</name>
    <dbReference type="NCBI Taxonomy" id="2018698"/>
    <lineage>
        <taxon>Eukaryota</taxon>
        <taxon>Fungi</taxon>
        <taxon>Dikarya</taxon>
        <taxon>Basidiomycota</taxon>
        <taxon>Agaricomycotina</taxon>
        <taxon>Agaricomycetes</taxon>
        <taxon>Agaricomycetidae</taxon>
        <taxon>Agaricales</taxon>
        <taxon>Marasmiineae</taxon>
        <taxon>Mycenaceae</taxon>
        <taxon>Mycena</taxon>
    </lineage>
</organism>
<dbReference type="AlphaFoldDB" id="A0AAD2JZJ9"/>
<dbReference type="Gene3D" id="3.30.450.20">
    <property type="entry name" value="PAS domain"/>
    <property type="match status" value="1"/>
</dbReference>
<feature type="region of interest" description="Disordered" evidence="1">
    <location>
        <begin position="233"/>
        <end position="252"/>
    </location>
</feature>
<gene>
    <name evidence="2" type="ORF">MYCIT1_LOCUS15229</name>
</gene>
<dbReference type="Proteomes" id="UP001295794">
    <property type="component" value="Unassembled WGS sequence"/>
</dbReference>
<dbReference type="InterPro" id="IPR035965">
    <property type="entry name" value="PAS-like_dom_sf"/>
</dbReference>
<protein>
    <recommendedName>
        <fullName evidence="4">PAS domain-containing protein</fullName>
    </recommendedName>
</protein>
<comment type="caution">
    <text evidence="2">The sequence shown here is derived from an EMBL/GenBank/DDBJ whole genome shotgun (WGS) entry which is preliminary data.</text>
</comment>
<dbReference type="Pfam" id="PF14598">
    <property type="entry name" value="PAS_11"/>
    <property type="match status" value="1"/>
</dbReference>
<accession>A0AAD2JZJ9</accession>
<dbReference type="InterPro" id="IPR000014">
    <property type="entry name" value="PAS"/>
</dbReference>
<dbReference type="SUPFAM" id="SSF55785">
    <property type="entry name" value="PYP-like sensor domain (PAS domain)"/>
    <property type="match status" value="1"/>
</dbReference>
<dbReference type="CDD" id="cd00130">
    <property type="entry name" value="PAS"/>
    <property type="match status" value="1"/>
</dbReference>
<dbReference type="EMBL" id="CAVNYO010000168">
    <property type="protein sequence ID" value="CAK5270642.1"/>
    <property type="molecule type" value="Genomic_DNA"/>
</dbReference>